<dbReference type="EMBL" id="BMAO01018752">
    <property type="protein sequence ID" value="GFR25735.1"/>
    <property type="molecule type" value="Genomic_DNA"/>
</dbReference>
<organism evidence="1 2">
    <name type="scientific">Trichonephila clavata</name>
    <name type="common">Joro spider</name>
    <name type="synonym">Nephila clavata</name>
    <dbReference type="NCBI Taxonomy" id="2740835"/>
    <lineage>
        <taxon>Eukaryota</taxon>
        <taxon>Metazoa</taxon>
        <taxon>Ecdysozoa</taxon>
        <taxon>Arthropoda</taxon>
        <taxon>Chelicerata</taxon>
        <taxon>Arachnida</taxon>
        <taxon>Araneae</taxon>
        <taxon>Araneomorphae</taxon>
        <taxon>Entelegynae</taxon>
        <taxon>Araneoidea</taxon>
        <taxon>Nephilidae</taxon>
        <taxon>Trichonephila</taxon>
    </lineage>
</organism>
<keyword evidence="2" id="KW-1185">Reference proteome</keyword>
<reference evidence="1" key="1">
    <citation type="submission" date="2020-07" db="EMBL/GenBank/DDBJ databases">
        <title>Multicomponent nature underlies the extraordinary mechanical properties of spider dragline silk.</title>
        <authorList>
            <person name="Kono N."/>
            <person name="Nakamura H."/>
            <person name="Mori M."/>
            <person name="Yoshida Y."/>
            <person name="Ohtoshi R."/>
            <person name="Malay A.D."/>
            <person name="Moran D.A.P."/>
            <person name="Tomita M."/>
            <person name="Numata K."/>
            <person name="Arakawa K."/>
        </authorList>
    </citation>
    <scope>NUCLEOTIDE SEQUENCE</scope>
</reference>
<dbReference type="Proteomes" id="UP000887116">
    <property type="component" value="Unassembled WGS sequence"/>
</dbReference>
<comment type="caution">
    <text evidence="1">The sequence shown here is derived from an EMBL/GenBank/DDBJ whole genome shotgun (WGS) entry which is preliminary data.</text>
</comment>
<gene>
    <name evidence="1" type="ORF">TNCT_657651</name>
</gene>
<evidence type="ECO:0000313" key="1">
    <source>
        <dbReference type="EMBL" id="GFR25735.1"/>
    </source>
</evidence>
<proteinExistence type="predicted"/>
<dbReference type="AlphaFoldDB" id="A0A8X6LXM5"/>
<accession>A0A8X6LXM5</accession>
<evidence type="ECO:0000313" key="2">
    <source>
        <dbReference type="Proteomes" id="UP000887116"/>
    </source>
</evidence>
<sequence>MVSCLIYLTLKNAIWSRDRCVEWSSEELRMSLETNSSTLFLNHVRVDCLGRRRFSLISRKTPSIRPYTWLGYVIKRVVCLSFSFEEFPGGFIWHIKKNVEIRNLMGALVELEVIRIDSEKYEENKKKI</sequence>
<protein>
    <submittedName>
        <fullName evidence="1">Uncharacterized protein</fullName>
    </submittedName>
</protein>
<name>A0A8X6LXM5_TRICU</name>